<evidence type="ECO:0000256" key="3">
    <source>
        <dbReference type="ARBA" id="ARBA00022694"/>
    </source>
</evidence>
<name>A0A6G0TC20_APHGL</name>
<comment type="subcellular location">
    <subcellularLocation>
        <location evidence="1">Nucleus</location>
    </subcellularLocation>
</comment>
<dbReference type="Pfam" id="PF01876">
    <property type="entry name" value="RNase_P_p30"/>
    <property type="match status" value="1"/>
</dbReference>
<protein>
    <submittedName>
        <fullName evidence="4">Uncharacterized protein</fullName>
    </submittedName>
</protein>
<evidence type="ECO:0000256" key="2">
    <source>
        <dbReference type="ARBA" id="ARBA00007331"/>
    </source>
</evidence>
<dbReference type="SUPFAM" id="SSF89550">
    <property type="entry name" value="PHP domain-like"/>
    <property type="match status" value="1"/>
</dbReference>
<evidence type="ECO:0000313" key="5">
    <source>
        <dbReference type="Proteomes" id="UP000475862"/>
    </source>
</evidence>
<proteinExistence type="inferred from homology"/>
<accession>A0A6G0TC20</accession>
<dbReference type="GO" id="GO:0005655">
    <property type="term" value="C:nucleolar ribonuclease P complex"/>
    <property type="evidence" value="ECO:0007669"/>
    <property type="project" value="TreeGrafter"/>
</dbReference>
<dbReference type="Gene3D" id="3.20.20.140">
    <property type="entry name" value="Metal-dependent hydrolases"/>
    <property type="match status" value="1"/>
</dbReference>
<sequence>MKVPYGYCDFRVERVNDSIINTFIEYGYTLIAVNTTVDCSLLGVGNSNRKKRKIAECNGENIEENDWVPTPKVINVNVIYLHDDSKLTIVNRLTVQISNIGQLHRIFNSQNFKLYNILAVEPLNDQVFQDILTLSSIDIINCNFKTSITPKQYTIAIEKNIYFEVSYGPMLVNYVARQDVLSLAHLLHIKGKSKNIIVSSAAVSKLDIRNPHDVMNLGILLGLSSKQSKESITQGCYSIILQSYRRKIGKSAINMVPRTITS</sequence>
<evidence type="ECO:0000313" key="4">
    <source>
        <dbReference type="EMBL" id="KAE9528784.1"/>
    </source>
</evidence>
<organism evidence="4 5">
    <name type="scientific">Aphis glycines</name>
    <name type="common">Soybean aphid</name>
    <dbReference type="NCBI Taxonomy" id="307491"/>
    <lineage>
        <taxon>Eukaryota</taxon>
        <taxon>Metazoa</taxon>
        <taxon>Ecdysozoa</taxon>
        <taxon>Arthropoda</taxon>
        <taxon>Hexapoda</taxon>
        <taxon>Insecta</taxon>
        <taxon>Pterygota</taxon>
        <taxon>Neoptera</taxon>
        <taxon>Paraneoptera</taxon>
        <taxon>Hemiptera</taxon>
        <taxon>Sternorrhyncha</taxon>
        <taxon>Aphidomorpha</taxon>
        <taxon>Aphidoidea</taxon>
        <taxon>Aphididae</taxon>
        <taxon>Aphidini</taxon>
        <taxon>Aphis</taxon>
        <taxon>Aphis</taxon>
    </lineage>
</organism>
<dbReference type="InterPro" id="IPR002738">
    <property type="entry name" value="RNase_P_p30"/>
</dbReference>
<dbReference type="GO" id="GO:0008033">
    <property type="term" value="P:tRNA processing"/>
    <property type="evidence" value="ECO:0007669"/>
    <property type="project" value="UniProtKB-KW"/>
</dbReference>
<dbReference type="PANTHER" id="PTHR13031">
    <property type="entry name" value="RIBONUCLEASE P SUBUNIT P30"/>
    <property type="match status" value="1"/>
</dbReference>
<dbReference type="GO" id="GO:0003723">
    <property type="term" value="F:RNA binding"/>
    <property type="evidence" value="ECO:0007669"/>
    <property type="project" value="TreeGrafter"/>
</dbReference>
<dbReference type="Proteomes" id="UP000475862">
    <property type="component" value="Unassembled WGS sequence"/>
</dbReference>
<reference evidence="4 5" key="1">
    <citation type="submission" date="2019-08" db="EMBL/GenBank/DDBJ databases">
        <title>The genome of the soybean aphid Biotype 1, its phylome, world population structure and adaptation to the North American continent.</title>
        <authorList>
            <person name="Giordano R."/>
            <person name="Donthu R.K."/>
            <person name="Hernandez A.G."/>
            <person name="Wright C.L."/>
            <person name="Zimin A.V."/>
        </authorList>
    </citation>
    <scope>NUCLEOTIDE SEQUENCE [LARGE SCALE GENOMIC DNA]</scope>
    <source>
        <tissue evidence="4">Whole aphids</tissue>
    </source>
</reference>
<comment type="caution">
    <text evidence="4">The sequence shown here is derived from an EMBL/GenBank/DDBJ whole genome shotgun (WGS) entry which is preliminary data.</text>
</comment>
<keyword evidence="5" id="KW-1185">Reference proteome</keyword>
<gene>
    <name evidence="4" type="ORF">AGLY_012359</name>
</gene>
<dbReference type="OrthoDB" id="17948at2759"/>
<evidence type="ECO:0000256" key="1">
    <source>
        <dbReference type="ARBA" id="ARBA00004123"/>
    </source>
</evidence>
<keyword evidence="3" id="KW-0819">tRNA processing</keyword>
<dbReference type="EMBL" id="VYZN01000048">
    <property type="protein sequence ID" value="KAE9528784.1"/>
    <property type="molecule type" value="Genomic_DNA"/>
</dbReference>
<comment type="similarity">
    <text evidence="2">Belongs to the eukaryotic/archaeal RNase P protein component 3 family.</text>
</comment>
<dbReference type="PANTHER" id="PTHR13031:SF0">
    <property type="entry name" value="RIBONUCLEASE P PROTEIN SUBUNIT P30"/>
    <property type="match status" value="1"/>
</dbReference>
<dbReference type="AlphaFoldDB" id="A0A6G0TC20"/>
<dbReference type="InterPro" id="IPR016195">
    <property type="entry name" value="Pol/histidinol_Pase-like"/>
</dbReference>